<dbReference type="Proteomes" id="UP000748756">
    <property type="component" value="Unassembled WGS sequence"/>
</dbReference>
<dbReference type="SUPFAM" id="SSF52047">
    <property type="entry name" value="RNI-like"/>
    <property type="match status" value="1"/>
</dbReference>
<dbReference type="EMBL" id="JAAAUQ010001103">
    <property type="protein sequence ID" value="KAF9142858.1"/>
    <property type="molecule type" value="Genomic_DNA"/>
</dbReference>
<accession>A0A9P5V6Z0</accession>
<organism evidence="2 3">
    <name type="scientific">Linnemannia schmuckeri</name>
    <dbReference type="NCBI Taxonomy" id="64567"/>
    <lineage>
        <taxon>Eukaryota</taxon>
        <taxon>Fungi</taxon>
        <taxon>Fungi incertae sedis</taxon>
        <taxon>Mucoromycota</taxon>
        <taxon>Mortierellomycotina</taxon>
        <taxon>Mortierellomycetes</taxon>
        <taxon>Mortierellales</taxon>
        <taxon>Mortierellaceae</taxon>
        <taxon>Linnemannia</taxon>
    </lineage>
</organism>
<gene>
    <name evidence="2" type="ORF">BG015_000649</name>
</gene>
<proteinExistence type="predicted"/>
<protein>
    <submittedName>
        <fullName evidence="2">Uncharacterized protein</fullName>
    </submittedName>
</protein>
<feature type="compositionally biased region" description="Acidic residues" evidence="1">
    <location>
        <begin position="539"/>
        <end position="549"/>
    </location>
</feature>
<dbReference type="AlphaFoldDB" id="A0A9P5V6Z0"/>
<evidence type="ECO:0000256" key="1">
    <source>
        <dbReference type="SAM" id="MobiDB-lite"/>
    </source>
</evidence>
<reference evidence="2" key="1">
    <citation type="journal article" date="2020" name="Fungal Divers.">
        <title>Resolving the Mortierellaceae phylogeny through synthesis of multi-gene phylogenetics and phylogenomics.</title>
        <authorList>
            <person name="Vandepol N."/>
            <person name="Liber J."/>
            <person name="Desiro A."/>
            <person name="Na H."/>
            <person name="Kennedy M."/>
            <person name="Barry K."/>
            <person name="Grigoriev I.V."/>
            <person name="Miller A.N."/>
            <person name="O'Donnell K."/>
            <person name="Stajich J.E."/>
            <person name="Bonito G."/>
        </authorList>
    </citation>
    <scope>NUCLEOTIDE SEQUENCE</scope>
    <source>
        <strain evidence="2">NRRL 6426</strain>
    </source>
</reference>
<evidence type="ECO:0000313" key="2">
    <source>
        <dbReference type="EMBL" id="KAF9142858.1"/>
    </source>
</evidence>
<keyword evidence="3" id="KW-1185">Reference proteome</keyword>
<sequence>MKANEGDPDHLVTMDRLLQMLLSHYYTAAAVDVDDIPKVVRLPFNLAAYRNATITAITSSLDYAAHVRHISLEDWAFTNISFSISMLPPDVQEYIDEPEFMAFYPVDQFLPEYERYNSQQAFRQRCLRVMLHREVTWMLANPILEQLQTLAIPVSDVTRYLSVLDRLGRLECVRFVLDEIYDCHPEEATGATEEWSSKTREHKNKSMGFLVRFVENHTQLFKGQLRVATCHPSSVWLWSRQACPADVQFKFLQLLPSLHKPTALNIRNAVQFVAHPLTTDLGHVEEIVMMPSPGPLLDRLCHIRQFLPCCQSAKRMHLVSLGKGTFKWAVEEKRIVMDGMGGNTLSNGGRGSASLLDNDRPAFLQHDLVALDDVWINNIRDGSTDEVDDIAIAFSQTLADFRVTFTMSAQAIPPTFHFGRGWVDMPVLNRLLLETVTARMVLDRELLVHCPNVTFVLLGDRTFDYRCQDIVPCLPAQPSRLVTLRLYGWSALTFHSDTLYSTSELRTLEVRMTPRFSDVDVQDQYFIPPVEELNRSEDIGGDDDEDDDNSSSRQQSPPPPSTKALSAATERIILPALTDLQLLGNWIIEDDFLFEFLAVTFPKLVYLDLLGPTCFTLWALFSVARAVPVPWKSLHVFMREPPRDQWAELGLWSLTEWTDERKVLPMYLRFSVDREYEYVVLRDPGVSVAAASANE</sequence>
<feature type="region of interest" description="Disordered" evidence="1">
    <location>
        <begin position="534"/>
        <end position="564"/>
    </location>
</feature>
<comment type="caution">
    <text evidence="2">The sequence shown here is derived from an EMBL/GenBank/DDBJ whole genome shotgun (WGS) entry which is preliminary data.</text>
</comment>
<name>A0A9P5V6Z0_9FUNG</name>
<evidence type="ECO:0000313" key="3">
    <source>
        <dbReference type="Proteomes" id="UP000748756"/>
    </source>
</evidence>
<dbReference type="OrthoDB" id="2365181at2759"/>